<proteinExistence type="predicted"/>
<keyword evidence="2" id="KW-1185">Reference proteome</keyword>
<sequence length="184" mass="21250">MSAPPPTLLYDECNVENIQGEVYLMAPHKMYEEGEREIAFWVLSSGSKMWYPLCLPPCLLNPRFDVNTDWWQLFSWKDKLFLEVDADPKLCPRKYMFYVYDPQADGGHPWRRLKCHFSYSEHDHHPLSLVPVSSLGDVGNCSVGMTWSLEYYDLSRCIIKTIVSVASNALTRLLRPSSPPTLPF</sequence>
<dbReference type="EMBL" id="JASCZI010060439">
    <property type="protein sequence ID" value="MED6131463.1"/>
    <property type="molecule type" value="Genomic_DNA"/>
</dbReference>
<protein>
    <submittedName>
        <fullName evidence="1">Uncharacterized protein</fullName>
    </submittedName>
</protein>
<evidence type="ECO:0000313" key="2">
    <source>
        <dbReference type="Proteomes" id="UP001341840"/>
    </source>
</evidence>
<evidence type="ECO:0000313" key="1">
    <source>
        <dbReference type="EMBL" id="MED6131463.1"/>
    </source>
</evidence>
<name>A0ABU6S5Z7_9FABA</name>
<reference evidence="1 2" key="1">
    <citation type="journal article" date="2023" name="Plants (Basel)">
        <title>Bridging the Gap: Combining Genomics and Transcriptomics Approaches to Understand Stylosanthes scabra, an Orphan Legume from the Brazilian Caatinga.</title>
        <authorList>
            <person name="Ferreira-Neto J.R.C."/>
            <person name="da Silva M.D."/>
            <person name="Binneck E."/>
            <person name="de Melo N.F."/>
            <person name="da Silva R.H."/>
            <person name="de Melo A.L.T.M."/>
            <person name="Pandolfi V."/>
            <person name="Bustamante F.O."/>
            <person name="Brasileiro-Vidal A.C."/>
            <person name="Benko-Iseppon A.M."/>
        </authorList>
    </citation>
    <scope>NUCLEOTIDE SEQUENCE [LARGE SCALE GENOMIC DNA]</scope>
    <source>
        <tissue evidence="1">Leaves</tissue>
    </source>
</reference>
<comment type="caution">
    <text evidence="1">The sequence shown here is derived from an EMBL/GenBank/DDBJ whole genome shotgun (WGS) entry which is preliminary data.</text>
</comment>
<gene>
    <name evidence="1" type="ORF">PIB30_010219</name>
</gene>
<organism evidence="1 2">
    <name type="scientific">Stylosanthes scabra</name>
    <dbReference type="NCBI Taxonomy" id="79078"/>
    <lineage>
        <taxon>Eukaryota</taxon>
        <taxon>Viridiplantae</taxon>
        <taxon>Streptophyta</taxon>
        <taxon>Embryophyta</taxon>
        <taxon>Tracheophyta</taxon>
        <taxon>Spermatophyta</taxon>
        <taxon>Magnoliopsida</taxon>
        <taxon>eudicotyledons</taxon>
        <taxon>Gunneridae</taxon>
        <taxon>Pentapetalae</taxon>
        <taxon>rosids</taxon>
        <taxon>fabids</taxon>
        <taxon>Fabales</taxon>
        <taxon>Fabaceae</taxon>
        <taxon>Papilionoideae</taxon>
        <taxon>50 kb inversion clade</taxon>
        <taxon>dalbergioids sensu lato</taxon>
        <taxon>Dalbergieae</taxon>
        <taxon>Pterocarpus clade</taxon>
        <taxon>Stylosanthes</taxon>
    </lineage>
</organism>
<dbReference type="Proteomes" id="UP001341840">
    <property type="component" value="Unassembled WGS sequence"/>
</dbReference>
<accession>A0ABU6S5Z7</accession>